<organism evidence="2 3">
    <name type="scientific">Pyramidobacter piscolens W5455</name>
    <dbReference type="NCBI Taxonomy" id="352165"/>
    <lineage>
        <taxon>Bacteria</taxon>
        <taxon>Thermotogati</taxon>
        <taxon>Synergistota</taxon>
        <taxon>Synergistia</taxon>
        <taxon>Synergistales</taxon>
        <taxon>Dethiosulfovibrionaceae</taxon>
        <taxon>Pyramidobacter</taxon>
    </lineage>
</organism>
<feature type="region of interest" description="Disordered" evidence="1">
    <location>
        <begin position="291"/>
        <end position="335"/>
    </location>
</feature>
<dbReference type="EMBL" id="ADFP01000051">
    <property type="protein sequence ID" value="EFB91044.1"/>
    <property type="molecule type" value="Genomic_DNA"/>
</dbReference>
<evidence type="ECO:0000256" key="1">
    <source>
        <dbReference type="SAM" id="MobiDB-lite"/>
    </source>
</evidence>
<feature type="compositionally biased region" description="Basic and acidic residues" evidence="1">
    <location>
        <begin position="312"/>
        <end position="335"/>
    </location>
</feature>
<reference evidence="2 3" key="1">
    <citation type="submission" date="2009-12" db="EMBL/GenBank/DDBJ databases">
        <authorList>
            <person name="Shrivastava S."/>
            <person name="Madupu R."/>
            <person name="Durkin A.S."/>
            <person name="Torralba M."/>
            <person name="Methe B."/>
            <person name="Sutton G.G."/>
            <person name="Strausberg R.L."/>
            <person name="Nelson K.E."/>
        </authorList>
    </citation>
    <scope>NUCLEOTIDE SEQUENCE [LARGE SCALE GENOMIC DNA]</scope>
    <source>
        <strain evidence="2 3">W5455</strain>
    </source>
</reference>
<evidence type="ECO:0000313" key="3">
    <source>
        <dbReference type="Proteomes" id="UP000006462"/>
    </source>
</evidence>
<feature type="compositionally biased region" description="Basic residues" evidence="1">
    <location>
        <begin position="302"/>
        <end position="311"/>
    </location>
</feature>
<keyword evidence="3" id="KW-1185">Reference proteome</keyword>
<accession>A0ABM9ZVX5</accession>
<name>A0ABM9ZVX5_9BACT</name>
<dbReference type="Proteomes" id="UP000006462">
    <property type="component" value="Unassembled WGS sequence"/>
</dbReference>
<evidence type="ECO:0000313" key="2">
    <source>
        <dbReference type="EMBL" id="EFB91044.1"/>
    </source>
</evidence>
<proteinExistence type="predicted"/>
<sequence>MGARYYCKRIYDAIYRGKKTPSQEELDAMAYEVTRLRKELSSVAKRYALNIRVAKRMAVSFMNEEERTLLAEALSFLFATPAYAAPFNLSSLDGIEAGLNSIADGTPDINMPAAEIDRLRKERIERKKAHIAAMERQREEEARNPERRREQIKAEMRAAQSEADFQGTLGYVARGGEIVAAGTVVVAGAALFILSLPATVAAIEAGSTVAAVSTFVGGFVGGGLKSVDSTLGFLDVVNDTDLHKEDRKNLKKITVALDTVNVAVGVLTVESAGEVLEVTLDATELSSDFEEILDSSEDPKAPGRKGAKAVKRAAESASDAKRENKDNGGHDGCGH</sequence>
<comment type="caution">
    <text evidence="2">The sequence shown here is derived from an EMBL/GenBank/DDBJ whole genome shotgun (WGS) entry which is preliminary data.</text>
</comment>
<protein>
    <submittedName>
        <fullName evidence="2">Uncharacterized protein</fullName>
    </submittedName>
</protein>
<gene>
    <name evidence="2" type="ORF">HMPREF7215_0636</name>
</gene>